<accession>A0A060R8F1</accession>
<evidence type="ECO:0000313" key="2">
    <source>
        <dbReference type="Proteomes" id="UP000027616"/>
    </source>
</evidence>
<name>A0A060R8F1_9BACT</name>
<gene>
    <name evidence="1" type="ORF">BN938_1632</name>
</gene>
<sequence>MVKLRSEIAKKGRFHYNLVNIWALILQTETNFDFELTINAFFCVYN</sequence>
<evidence type="ECO:0000313" key="1">
    <source>
        <dbReference type="EMBL" id="CDN31712.1"/>
    </source>
</evidence>
<proteinExistence type="predicted"/>
<reference evidence="1 2" key="1">
    <citation type="journal article" date="2015" name="Genome Announc.">
        <title>Complete Genome Sequence of the Novel Leech Symbiont Mucinivorans hirudinis M3T.</title>
        <authorList>
            <person name="Nelson M.C."/>
            <person name="Bomar L."/>
            <person name="Graf J."/>
        </authorList>
    </citation>
    <scope>NUCLEOTIDE SEQUENCE [LARGE SCALE GENOMIC DNA]</scope>
    <source>
        <strain evidence="2">M3</strain>
    </source>
</reference>
<dbReference type="Proteomes" id="UP000027616">
    <property type="component" value="Chromosome I"/>
</dbReference>
<dbReference type="STRING" id="1433126.BN938_1632"/>
<dbReference type="AlphaFoldDB" id="A0A060R8F1"/>
<protein>
    <submittedName>
        <fullName evidence="1">Uncharacterized protein</fullName>
    </submittedName>
</protein>
<dbReference type="KEGG" id="rbc:BN938_1632"/>
<keyword evidence="2" id="KW-1185">Reference proteome</keyword>
<organism evidence="1 2">
    <name type="scientific">Mucinivorans hirudinis</name>
    <dbReference type="NCBI Taxonomy" id="1433126"/>
    <lineage>
        <taxon>Bacteria</taxon>
        <taxon>Pseudomonadati</taxon>
        <taxon>Bacteroidota</taxon>
        <taxon>Bacteroidia</taxon>
        <taxon>Bacteroidales</taxon>
        <taxon>Rikenellaceae</taxon>
        <taxon>Mucinivorans</taxon>
    </lineage>
</organism>
<dbReference type="EMBL" id="HG934468">
    <property type="protein sequence ID" value="CDN31712.1"/>
    <property type="molecule type" value="Genomic_DNA"/>
</dbReference>
<dbReference type="HOGENOM" id="CLU_3185971_0_0_10"/>